<dbReference type="EMBL" id="JAMPKK010000018">
    <property type="protein sequence ID" value="MEP0864857.1"/>
    <property type="molecule type" value="Genomic_DNA"/>
</dbReference>
<comment type="caution">
    <text evidence="1">The sequence shown here is derived from an EMBL/GenBank/DDBJ whole genome shotgun (WGS) entry which is preliminary data.</text>
</comment>
<sequence>MKSKVINIREVVQQAMTTGYLTIAAEEQLRRLLTTKYGFEDFKAFMKLQQAAMEGQVRQESRELARQKQLSRHLRAS</sequence>
<keyword evidence="2" id="KW-1185">Reference proteome</keyword>
<name>A0ABV0JN84_9CYAN</name>
<accession>A0ABV0JN84</accession>
<dbReference type="RefSeq" id="WP_199295172.1">
    <property type="nucleotide sequence ID" value="NZ_JAMPKK010000018.1"/>
</dbReference>
<reference evidence="1 2" key="1">
    <citation type="submission" date="2022-04" db="EMBL/GenBank/DDBJ databases">
        <title>Positive selection, recombination, and allopatry shape intraspecific diversity of widespread and dominant cyanobacteria.</title>
        <authorList>
            <person name="Wei J."/>
            <person name="Shu W."/>
            <person name="Hu C."/>
        </authorList>
    </citation>
    <scope>NUCLEOTIDE SEQUENCE [LARGE SCALE GENOMIC DNA]</scope>
    <source>
        <strain evidence="1 2">GB2-A5</strain>
    </source>
</reference>
<evidence type="ECO:0000313" key="1">
    <source>
        <dbReference type="EMBL" id="MEP0864857.1"/>
    </source>
</evidence>
<organism evidence="1 2">
    <name type="scientific">Funiculus sociatus GB2-A5</name>
    <dbReference type="NCBI Taxonomy" id="2933946"/>
    <lineage>
        <taxon>Bacteria</taxon>
        <taxon>Bacillati</taxon>
        <taxon>Cyanobacteriota</taxon>
        <taxon>Cyanophyceae</taxon>
        <taxon>Coleofasciculales</taxon>
        <taxon>Coleofasciculaceae</taxon>
        <taxon>Funiculus</taxon>
    </lineage>
</organism>
<gene>
    <name evidence="1" type="ORF">NDI37_10285</name>
</gene>
<evidence type="ECO:0000313" key="2">
    <source>
        <dbReference type="Proteomes" id="UP001442494"/>
    </source>
</evidence>
<dbReference type="Proteomes" id="UP001442494">
    <property type="component" value="Unassembled WGS sequence"/>
</dbReference>
<protein>
    <submittedName>
        <fullName evidence="1">Uncharacterized protein</fullName>
    </submittedName>
</protein>
<proteinExistence type="predicted"/>